<dbReference type="InterPro" id="IPR007276">
    <property type="entry name" value="Nop14"/>
</dbReference>
<dbReference type="PANTHER" id="PTHR23183">
    <property type="entry name" value="NOP14"/>
    <property type="match status" value="1"/>
</dbReference>
<evidence type="ECO:0000256" key="2">
    <source>
        <dbReference type="ARBA" id="ARBA00007466"/>
    </source>
</evidence>
<comment type="function">
    <text evidence="6">Involved in nucleolar processing of pre-18S ribosomal RNA. Has a role in the nuclear export of 40S pre-ribosomal subunit to the cytoplasm.</text>
</comment>
<reference evidence="8" key="1">
    <citation type="submission" date="2020-11" db="EMBL/GenBank/DDBJ databases">
        <authorList>
            <person name="Tran Van P."/>
        </authorList>
    </citation>
    <scope>NUCLEOTIDE SEQUENCE</scope>
</reference>
<evidence type="ECO:0000256" key="7">
    <source>
        <dbReference type="SAM" id="MobiDB-lite"/>
    </source>
</evidence>
<evidence type="ECO:0000256" key="4">
    <source>
        <dbReference type="ARBA" id="ARBA00022552"/>
    </source>
</evidence>
<evidence type="ECO:0008006" key="9">
    <source>
        <dbReference type="Google" id="ProtNLM"/>
    </source>
</evidence>
<organism evidence="8">
    <name type="scientific">Timema bartmani</name>
    <dbReference type="NCBI Taxonomy" id="61472"/>
    <lineage>
        <taxon>Eukaryota</taxon>
        <taxon>Metazoa</taxon>
        <taxon>Ecdysozoa</taxon>
        <taxon>Arthropoda</taxon>
        <taxon>Hexapoda</taxon>
        <taxon>Insecta</taxon>
        <taxon>Pterygota</taxon>
        <taxon>Neoptera</taxon>
        <taxon>Polyneoptera</taxon>
        <taxon>Phasmatodea</taxon>
        <taxon>Timematodea</taxon>
        <taxon>Timematoidea</taxon>
        <taxon>Timematidae</taxon>
        <taxon>Timema</taxon>
    </lineage>
</organism>
<keyword evidence="4" id="KW-0698">rRNA processing</keyword>
<sequence length="1100" mass="125123">MAKKKTISDKVNRINPTNKNKILNPFEVHVNKQKFNILGRKSKSDKGLPGVARSKAIKKRKATLLQEYRVKGKSNKFLDMRIGEKNHAMTPEDRIMARFTAERMKSHKKKSVFNMADEEILTHHGQSLNEIENFDDPRSDEEDMEESGKLDAQFVGDAHFGGGMLKKTSNDGAISRKNLIEQLIAESKKRKVEKQRAREQTLDLTEKLDTDWKDLLPIVSASKKSSKDTQESLKPDPYDTVMRELKFEARGKPSDRLRTEDEIAKEEKERLEKLEAERQDRMKGFTDETPMTTSANKHRSADDLDDGFEIDSDPELTLAYNEEGELIGPVPSTESQKSANKEEIKDKSDSSNDDSEGDNDKDDDDDDDDETKSDDNNSAQGGNLKKNEPNDLEPVKVKEKIDEPKSYDDDDKESIEDKSEDNMSDLKQDSDSEEEKLDEPCKYLKRAHSAGRAQLCKHGCTTGCIGVRRVALQTSTSWSTAAEHITINTDSKEQESTVIEKHLMNEDREEIKVDLLARKQMMEQAREELPYTFQAILQSDVISVVVELSTRVQIGRILLNVDSIAWRGFSIYLIWSVLTSVKESLLLPGVARRCLHTIDLCIWTVPANYEGLQEILTNCNSDYQAVVVERMVKCNHPSLKEGNKDRLASLFAYLLQHLNDVAASQQDEEKGESCFTVLDRLAPHFYDLAHFEKENAVRCVLEVLKEKQQDFRKHPKTFPDMDTQRLTNDRIKCDPVVHPTGGSGGKSARSTIAPVPSSWKIYPLIFFKLVSLLFPTSDFRHQVVTPALVFMGQLLSQCRVKTKADIAKGLFICTLFLEQAQIKQCYEPTSVAVWSNTLLLCWTRLPEPENCVLQHVQYTDLSKRFSPAAVSFLHGLVQLAVLSPAKPKGRTANMLVLSRDMSEEEPPDSSLMCSLDLTDSIPGDDYFKTRALHTTVKLLSEFLSQLDELPSCYEVFKPISCILSRLDSSKYPPDIQKDIAGLVLNIAALESRKIQLLVVEKKKPKALRLYEPNIEEIFDGMKKRPMGRTKQERAKLLHKYKREMKGAMREIRRDKSFLAKLKLKETLTSDLERQQKVREIYGSAANQQAEFHKLSKHKKK</sequence>
<feature type="compositionally biased region" description="Basic and acidic residues" evidence="7">
    <location>
        <begin position="225"/>
        <end position="286"/>
    </location>
</feature>
<dbReference type="Pfam" id="PF04147">
    <property type="entry name" value="Nop14"/>
    <property type="match status" value="4"/>
</dbReference>
<dbReference type="GO" id="GO:0030692">
    <property type="term" value="C:Noc4p-Nop14p complex"/>
    <property type="evidence" value="ECO:0007669"/>
    <property type="project" value="TreeGrafter"/>
</dbReference>
<feature type="compositionally biased region" description="Basic and acidic residues" evidence="7">
    <location>
        <begin position="385"/>
        <end position="407"/>
    </location>
</feature>
<protein>
    <recommendedName>
        <fullName evidence="9">Nucleolar protein 14</fullName>
    </recommendedName>
</protein>
<comment type="similarity">
    <text evidence="2">Belongs to the NOP14 family.</text>
</comment>
<evidence type="ECO:0000256" key="6">
    <source>
        <dbReference type="ARBA" id="ARBA00024695"/>
    </source>
</evidence>
<comment type="subcellular location">
    <subcellularLocation>
        <location evidence="1">Nucleus</location>
        <location evidence="1">Nucleolus</location>
    </subcellularLocation>
</comment>
<dbReference type="EMBL" id="OD565984">
    <property type="protein sequence ID" value="CAD7443104.1"/>
    <property type="molecule type" value="Genomic_DNA"/>
</dbReference>
<feature type="compositionally biased region" description="Acidic residues" evidence="7">
    <location>
        <begin position="303"/>
        <end position="314"/>
    </location>
</feature>
<evidence type="ECO:0000256" key="3">
    <source>
        <dbReference type="ARBA" id="ARBA00022517"/>
    </source>
</evidence>
<feature type="compositionally biased region" description="Basic and acidic residues" evidence="7">
    <location>
        <begin position="415"/>
        <end position="430"/>
    </location>
</feature>
<feature type="compositionally biased region" description="Basic and acidic residues" evidence="7">
    <location>
        <begin position="339"/>
        <end position="350"/>
    </location>
</feature>
<keyword evidence="3" id="KW-0690">Ribosome biogenesis</keyword>
<feature type="region of interest" description="Disordered" evidence="7">
    <location>
        <begin position="219"/>
        <end position="436"/>
    </location>
</feature>
<proteinExistence type="inferred from homology"/>
<dbReference type="GO" id="GO:0030490">
    <property type="term" value="P:maturation of SSU-rRNA"/>
    <property type="evidence" value="ECO:0007669"/>
    <property type="project" value="TreeGrafter"/>
</dbReference>
<dbReference type="GO" id="GO:0032040">
    <property type="term" value="C:small-subunit processome"/>
    <property type="evidence" value="ECO:0007669"/>
    <property type="project" value="InterPro"/>
</dbReference>
<dbReference type="PANTHER" id="PTHR23183:SF0">
    <property type="entry name" value="NUCLEOLAR PROTEIN 14"/>
    <property type="match status" value="1"/>
</dbReference>
<evidence type="ECO:0000256" key="5">
    <source>
        <dbReference type="ARBA" id="ARBA00023242"/>
    </source>
</evidence>
<gene>
    <name evidence="8" type="ORF">TBIB3V08_LOCUS5517</name>
</gene>
<evidence type="ECO:0000313" key="8">
    <source>
        <dbReference type="EMBL" id="CAD7443104.1"/>
    </source>
</evidence>
<name>A0A7R9I1E9_9NEOP</name>
<accession>A0A7R9I1E9</accession>
<keyword evidence="5" id="KW-0539">Nucleus</keyword>
<feature type="compositionally biased region" description="Acidic residues" evidence="7">
    <location>
        <begin position="351"/>
        <end position="372"/>
    </location>
</feature>
<dbReference type="AlphaFoldDB" id="A0A7R9I1E9"/>
<evidence type="ECO:0000256" key="1">
    <source>
        <dbReference type="ARBA" id="ARBA00004604"/>
    </source>
</evidence>